<gene>
    <name evidence="1" type="ORF">C7C56_000610</name>
</gene>
<comment type="caution">
    <text evidence="1">The sequence shown here is derived from an EMBL/GenBank/DDBJ whole genome shotgun (WGS) entry which is preliminary data.</text>
</comment>
<keyword evidence="2" id="KW-1185">Reference proteome</keyword>
<accession>A0A2U2I7G3</accession>
<organism evidence="1 2">
    <name type="scientific">Massilia glaciei</name>
    <dbReference type="NCBI Taxonomy" id="1524097"/>
    <lineage>
        <taxon>Bacteria</taxon>
        <taxon>Pseudomonadati</taxon>
        <taxon>Pseudomonadota</taxon>
        <taxon>Betaproteobacteria</taxon>
        <taxon>Burkholderiales</taxon>
        <taxon>Oxalobacteraceae</taxon>
        <taxon>Telluria group</taxon>
        <taxon>Massilia</taxon>
    </lineage>
</organism>
<sequence>GNILLQASTGALTLNSAIASGTGAISLVAQLALSQKAGISTGGSGSIDVNSVTASISMDDGSMTTAVNGNIRYAALGGLTLGALSTGGNVSLGASSISDSGSLDVDVSANALRIATTGMGAGDGAGTATSHLQIAVGTLAANVAGLGGLYLDETDAIVVDALASIGVARVNADGTTALVSDASMSDLVSGGNLVLVTGAGNITLNDGLVNGASVTAAGNLLLQAGGAASDLMVNASLLSSGGNISLDAGRDIVQNAAIGAAMAAKSVDLLAGGNITMANGTSLAANGGNILLQAGGNVTVELITAGGGSVGITATLGGIIDGDAAPAETEIDIVASSLQLSAAIGIGSGANALETTVGTLSAQTGAGGLFLIESDGLTVGAVTVQANRVGADGAATATLNAAQANFSSLAGGSLVLVTNTGDLLVNNIVSANGGGNILLRASTGALALNTAISSGTGSISLVAQTAIGQKAAITTAGGGSIDVHATAGGIAMDDGTVTTAVGGNIRYVAASTLTLGALSTGGSVSLGASSISDSGTTDLDVGASSLRIVTTGTGAGDGAGTATAHLQIAVGSLAANVAGMGGLYLAETDAIVVDALASIGVARVNADGSTALVSDASMSDLVSGGNLVLVTGAGGITLNDGIVNGTSVSAAGNLLLQAGGATSDIAVNAALLSTGGNISLNAGRDLLIGSSV</sequence>
<protein>
    <recommendedName>
        <fullName evidence="3">S-layer family protein</fullName>
    </recommendedName>
</protein>
<name>A0A2U2I7G3_9BURK</name>
<feature type="non-terminal residue" evidence="1">
    <location>
        <position position="692"/>
    </location>
</feature>
<proteinExistence type="predicted"/>
<dbReference type="EMBL" id="PXWF02000011">
    <property type="protein sequence ID" value="PWF55677.1"/>
    <property type="molecule type" value="Genomic_DNA"/>
</dbReference>
<evidence type="ECO:0000313" key="1">
    <source>
        <dbReference type="EMBL" id="PWF55677.1"/>
    </source>
</evidence>
<reference evidence="1 2" key="1">
    <citation type="submission" date="2018-04" db="EMBL/GenBank/DDBJ databases">
        <title>Massilia violaceinigra sp. nov., a novel purple-pigmented bacterium isolated from Tianshan glacier, Xinjiang, China.</title>
        <authorList>
            <person name="Wang H."/>
        </authorList>
    </citation>
    <scope>NUCLEOTIDE SEQUENCE [LARGE SCALE GENOMIC DNA]</scope>
    <source>
        <strain evidence="1 2">B448-2</strain>
    </source>
</reference>
<dbReference type="Proteomes" id="UP000241421">
    <property type="component" value="Unassembled WGS sequence"/>
</dbReference>
<evidence type="ECO:0000313" key="2">
    <source>
        <dbReference type="Proteomes" id="UP000241421"/>
    </source>
</evidence>
<evidence type="ECO:0008006" key="3">
    <source>
        <dbReference type="Google" id="ProtNLM"/>
    </source>
</evidence>
<feature type="non-terminal residue" evidence="1">
    <location>
        <position position="1"/>
    </location>
</feature>
<dbReference type="AlphaFoldDB" id="A0A2U2I7G3"/>